<dbReference type="PATRIC" id="fig|123899.6.peg.1403"/>
<dbReference type="Proteomes" id="UP000076825">
    <property type="component" value="Chromosome 1"/>
</dbReference>
<dbReference type="GO" id="GO:0003824">
    <property type="term" value="F:catalytic activity"/>
    <property type="evidence" value="ECO:0007669"/>
    <property type="project" value="InterPro"/>
</dbReference>
<dbReference type="PROSITE" id="PS51084">
    <property type="entry name" value="HIT_2"/>
    <property type="match status" value="1"/>
</dbReference>
<dbReference type="eggNOG" id="COG0537">
    <property type="taxonomic scope" value="Bacteria"/>
</dbReference>
<dbReference type="OrthoDB" id="9799145at2"/>
<dbReference type="Gene3D" id="3.30.428.10">
    <property type="entry name" value="HIT-like"/>
    <property type="match status" value="1"/>
</dbReference>
<accession>A0A157RGM2</accession>
<evidence type="ECO:0000313" key="3">
    <source>
        <dbReference type="EMBL" id="SAI68690.1"/>
    </source>
</evidence>
<dbReference type="EMBL" id="LT546645">
    <property type="protein sequence ID" value="SAI68690.1"/>
    <property type="molecule type" value="Genomic_DNA"/>
</dbReference>
<feature type="short sequence motif" description="Histidine triad motif" evidence="1">
    <location>
        <begin position="92"/>
        <end position="96"/>
    </location>
</feature>
<proteinExistence type="predicted"/>
<dbReference type="STRING" id="123899.SAMEA3906487_01423"/>
<dbReference type="GeneID" id="56591287"/>
<feature type="domain" description="HIT" evidence="2">
    <location>
        <begin position="6"/>
        <end position="107"/>
    </location>
</feature>
<keyword evidence="4" id="KW-1185">Reference proteome</keyword>
<gene>
    <name evidence="3" type="ORF">SAMEA3906487_01423</name>
</gene>
<dbReference type="InterPro" id="IPR036265">
    <property type="entry name" value="HIT-like_sf"/>
</dbReference>
<reference evidence="3 4" key="1">
    <citation type="submission" date="2016-04" db="EMBL/GenBank/DDBJ databases">
        <authorList>
            <consortium name="Pathogen Informatics"/>
        </authorList>
    </citation>
    <scope>NUCLEOTIDE SEQUENCE [LARGE SCALE GENOMIC DNA]</scope>
    <source>
        <strain evidence="3 4">H044680328</strain>
    </source>
</reference>
<dbReference type="AlphaFoldDB" id="A0A157RGM2"/>
<sequence length="156" mass="17788">MTTRDPDCPLCQSEGGTLLWQGPQLRVIEVDDPDYPGFTRVVWNAHLPEMTSLSHHGRDLLMRAVYAVEQAQRDTLHPDKVNLASLGNMVPHLHWHIIPRWREDRHFPNAVWAAPSFGAGAEPPAFLARREALAQRLPRYRNRLVETMDNWLLGAG</sequence>
<organism evidence="3 4">
    <name type="scientific">Bordetella trematum</name>
    <dbReference type="NCBI Taxonomy" id="123899"/>
    <lineage>
        <taxon>Bacteria</taxon>
        <taxon>Pseudomonadati</taxon>
        <taxon>Pseudomonadota</taxon>
        <taxon>Betaproteobacteria</taxon>
        <taxon>Burkholderiales</taxon>
        <taxon>Alcaligenaceae</taxon>
        <taxon>Bordetella</taxon>
    </lineage>
</organism>
<evidence type="ECO:0000259" key="2">
    <source>
        <dbReference type="PROSITE" id="PS51084"/>
    </source>
</evidence>
<dbReference type="Pfam" id="PF01230">
    <property type="entry name" value="HIT"/>
    <property type="match status" value="1"/>
</dbReference>
<dbReference type="KEGG" id="btrm:SAMEA390648701423"/>
<evidence type="ECO:0000313" key="4">
    <source>
        <dbReference type="Proteomes" id="UP000076825"/>
    </source>
</evidence>
<dbReference type="SUPFAM" id="SSF54197">
    <property type="entry name" value="HIT-like"/>
    <property type="match status" value="1"/>
</dbReference>
<name>A0A157RGM2_9BORD</name>
<dbReference type="RefSeq" id="WP_025514074.1">
    <property type="nucleotide sequence ID" value="NZ_CP016340.1"/>
</dbReference>
<protein>
    <submittedName>
        <fullName evidence="3">Histidine triad (HIT)-like</fullName>
    </submittedName>
</protein>
<dbReference type="InterPro" id="IPR011146">
    <property type="entry name" value="HIT-like"/>
</dbReference>
<evidence type="ECO:0000256" key="1">
    <source>
        <dbReference type="PROSITE-ProRule" id="PRU00464"/>
    </source>
</evidence>